<name>A0A1F7IFB2_9BACT</name>
<protein>
    <submittedName>
        <fullName evidence="2">Uncharacterized protein</fullName>
    </submittedName>
</protein>
<feature type="transmembrane region" description="Helical" evidence="1">
    <location>
        <begin position="21"/>
        <end position="39"/>
    </location>
</feature>
<sequence length="63" mass="7609">MEDITIVKAKDQRRVNSKISIFEKGARFLLLGFILYFLFKKFCSGRKKYKNVKELFKNRLKYV</sequence>
<comment type="caution">
    <text evidence="2">The sequence shown here is derived from an EMBL/GenBank/DDBJ whole genome shotgun (WGS) entry which is preliminary data.</text>
</comment>
<keyword evidence="1" id="KW-0472">Membrane</keyword>
<evidence type="ECO:0000313" key="2">
    <source>
        <dbReference type="EMBL" id="OGK42073.1"/>
    </source>
</evidence>
<dbReference type="EMBL" id="MGAG01000005">
    <property type="protein sequence ID" value="OGK42073.1"/>
    <property type="molecule type" value="Genomic_DNA"/>
</dbReference>
<gene>
    <name evidence="2" type="ORF">A2954_03405</name>
</gene>
<dbReference type="AlphaFoldDB" id="A0A1F7IFB2"/>
<evidence type="ECO:0000313" key="3">
    <source>
        <dbReference type="Proteomes" id="UP000177698"/>
    </source>
</evidence>
<proteinExistence type="predicted"/>
<keyword evidence="1" id="KW-0812">Transmembrane</keyword>
<reference evidence="2 3" key="1">
    <citation type="journal article" date="2016" name="Nat. Commun.">
        <title>Thousands of microbial genomes shed light on interconnected biogeochemical processes in an aquifer system.</title>
        <authorList>
            <person name="Anantharaman K."/>
            <person name="Brown C.T."/>
            <person name="Hug L.A."/>
            <person name="Sharon I."/>
            <person name="Castelle C.J."/>
            <person name="Probst A.J."/>
            <person name="Thomas B.C."/>
            <person name="Singh A."/>
            <person name="Wilkins M.J."/>
            <person name="Karaoz U."/>
            <person name="Brodie E.L."/>
            <person name="Williams K.H."/>
            <person name="Hubbard S.S."/>
            <person name="Banfield J.F."/>
        </authorList>
    </citation>
    <scope>NUCLEOTIDE SEQUENCE [LARGE SCALE GENOMIC DNA]</scope>
</reference>
<keyword evidence="1" id="KW-1133">Transmembrane helix</keyword>
<accession>A0A1F7IFB2</accession>
<dbReference type="STRING" id="1802056.A2954_03405"/>
<dbReference type="Proteomes" id="UP000177698">
    <property type="component" value="Unassembled WGS sequence"/>
</dbReference>
<organism evidence="2 3">
    <name type="scientific">Candidatus Roizmanbacteria bacterium RIFCSPLOWO2_01_FULL_37_12</name>
    <dbReference type="NCBI Taxonomy" id="1802056"/>
    <lineage>
        <taxon>Bacteria</taxon>
        <taxon>Candidatus Roizmaniibacteriota</taxon>
    </lineage>
</organism>
<evidence type="ECO:0000256" key="1">
    <source>
        <dbReference type="SAM" id="Phobius"/>
    </source>
</evidence>